<dbReference type="InterPro" id="IPR025110">
    <property type="entry name" value="AMP-bd_C"/>
</dbReference>
<comment type="cofactor">
    <cofactor evidence="1">
        <name>pantetheine 4'-phosphate</name>
        <dbReference type="ChEBI" id="CHEBI:47942"/>
    </cofactor>
</comment>
<dbReference type="PANTHER" id="PTHR45527:SF1">
    <property type="entry name" value="FATTY ACID SYNTHASE"/>
    <property type="match status" value="1"/>
</dbReference>
<dbReference type="CDD" id="cd05930">
    <property type="entry name" value="A_NRPS"/>
    <property type="match status" value="1"/>
</dbReference>
<dbReference type="GO" id="GO:0005737">
    <property type="term" value="C:cytoplasm"/>
    <property type="evidence" value="ECO:0007669"/>
    <property type="project" value="TreeGrafter"/>
</dbReference>
<dbReference type="SUPFAM" id="SSF56801">
    <property type="entry name" value="Acetyl-CoA synthetase-like"/>
    <property type="match status" value="1"/>
</dbReference>
<protein>
    <submittedName>
        <fullName evidence="6">Amino acid adenylation domain-containing protein</fullName>
    </submittedName>
</protein>
<evidence type="ECO:0000256" key="4">
    <source>
        <dbReference type="SAM" id="MobiDB-lite"/>
    </source>
</evidence>
<dbReference type="InterPro" id="IPR010071">
    <property type="entry name" value="AA_adenyl_dom"/>
</dbReference>
<dbReference type="GO" id="GO:0003824">
    <property type="term" value="F:catalytic activity"/>
    <property type="evidence" value="ECO:0007669"/>
    <property type="project" value="InterPro"/>
</dbReference>
<dbReference type="GO" id="GO:0044550">
    <property type="term" value="P:secondary metabolite biosynthetic process"/>
    <property type="evidence" value="ECO:0007669"/>
    <property type="project" value="TreeGrafter"/>
</dbReference>
<dbReference type="EMBL" id="RFFJ01000087">
    <property type="protein sequence ID" value="RMI38649.1"/>
    <property type="molecule type" value="Genomic_DNA"/>
</dbReference>
<dbReference type="Gene3D" id="3.30.559.10">
    <property type="entry name" value="Chloramphenicol acetyltransferase-like domain"/>
    <property type="match status" value="1"/>
</dbReference>
<dbReference type="InterPro" id="IPR000873">
    <property type="entry name" value="AMP-dep_synth/lig_dom"/>
</dbReference>
<evidence type="ECO:0000256" key="2">
    <source>
        <dbReference type="ARBA" id="ARBA00022450"/>
    </source>
</evidence>
<dbReference type="InterPro" id="IPR020806">
    <property type="entry name" value="PKS_PP-bd"/>
</dbReference>
<dbReference type="GO" id="GO:0043041">
    <property type="term" value="P:amino acid activation for nonribosomal peptide biosynthetic process"/>
    <property type="evidence" value="ECO:0007669"/>
    <property type="project" value="TreeGrafter"/>
</dbReference>
<dbReference type="Pfam" id="PF00550">
    <property type="entry name" value="PP-binding"/>
    <property type="match status" value="1"/>
</dbReference>
<dbReference type="GO" id="GO:0031177">
    <property type="term" value="F:phosphopantetheine binding"/>
    <property type="evidence" value="ECO:0007669"/>
    <property type="project" value="InterPro"/>
</dbReference>
<accession>A0A3M2LMI5</accession>
<dbReference type="Gene3D" id="1.10.1200.10">
    <property type="entry name" value="ACP-like"/>
    <property type="match status" value="1"/>
</dbReference>
<dbReference type="SMART" id="SM00823">
    <property type="entry name" value="PKS_PP"/>
    <property type="match status" value="1"/>
</dbReference>
<dbReference type="InterPro" id="IPR036736">
    <property type="entry name" value="ACP-like_sf"/>
</dbReference>
<dbReference type="PANTHER" id="PTHR45527">
    <property type="entry name" value="NONRIBOSOMAL PEPTIDE SYNTHETASE"/>
    <property type="match status" value="1"/>
</dbReference>
<dbReference type="InterPro" id="IPR009081">
    <property type="entry name" value="PP-bd_ACP"/>
</dbReference>
<evidence type="ECO:0000313" key="6">
    <source>
        <dbReference type="EMBL" id="RMI38649.1"/>
    </source>
</evidence>
<dbReference type="AlphaFoldDB" id="A0A3M2LMI5"/>
<dbReference type="Pfam" id="PF13193">
    <property type="entry name" value="AMP-binding_C"/>
    <property type="match status" value="1"/>
</dbReference>
<dbReference type="SUPFAM" id="SSF52777">
    <property type="entry name" value="CoA-dependent acyltransferases"/>
    <property type="match status" value="2"/>
</dbReference>
<dbReference type="Gene3D" id="3.40.50.980">
    <property type="match status" value="2"/>
</dbReference>
<dbReference type="PROSITE" id="PS50075">
    <property type="entry name" value="CARRIER"/>
    <property type="match status" value="1"/>
</dbReference>
<evidence type="ECO:0000313" key="7">
    <source>
        <dbReference type="Proteomes" id="UP000278673"/>
    </source>
</evidence>
<evidence type="ECO:0000259" key="5">
    <source>
        <dbReference type="PROSITE" id="PS50075"/>
    </source>
</evidence>
<dbReference type="PROSITE" id="PS00455">
    <property type="entry name" value="AMP_BINDING"/>
    <property type="match status" value="1"/>
</dbReference>
<dbReference type="GO" id="GO:0017000">
    <property type="term" value="P:antibiotic biosynthetic process"/>
    <property type="evidence" value="ECO:0007669"/>
    <property type="project" value="UniProtKB-ARBA"/>
</dbReference>
<comment type="caution">
    <text evidence="6">The sequence shown here is derived from an EMBL/GenBank/DDBJ whole genome shotgun (WGS) entry which is preliminary data.</text>
</comment>
<dbReference type="Pfam" id="PF00668">
    <property type="entry name" value="Condensation"/>
    <property type="match status" value="1"/>
</dbReference>
<dbReference type="Proteomes" id="UP000278673">
    <property type="component" value="Unassembled WGS sequence"/>
</dbReference>
<gene>
    <name evidence="6" type="ORF">EBN88_16495</name>
</gene>
<dbReference type="Gene3D" id="3.30.300.30">
    <property type="match status" value="1"/>
</dbReference>
<keyword evidence="7" id="KW-1185">Reference proteome</keyword>
<dbReference type="SUPFAM" id="SSF47336">
    <property type="entry name" value="ACP-like"/>
    <property type="match status" value="1"/>
</dbReference>
<dbReference type="InterPro" id="IPR023213">
    <property type="entry name" value="CAT-like_dom_sf"/>
</dbReference>
<name>A0A3M2LMI5_9ACTN</name>
<dbReference type="InterPro" id="IPR001242">
    <property type="entry name" value="Condensation_dom"/>
</dbReference>
<evidence type="ECO:0000256" key="3">
    <source>
        <dbReference type="ARBA" id="ARBA00022553"/>
    </source>
</evidence>
<dbReference type="GO" id="GO:0008610">
    <property type="term" value="P:lipid biosynthetic process"/>
    <property type="evidence" value="ECO:0007669"/>
    <property type="project" value="UniProtKB-ARBA"/>
</dbReference>
<keyword evidence="3" id="KW-0597">Phosphoprotein</keyword>
<dbReference type="NCBIfam" id="TIGR01733">
    <property type="entry name" value="AA-adenyl-dom"/>
    <property type="match status" value="1"/>
</dbReference>
<feature type="region of interest" description="Disordered" evidence="4">
    <location>
        <begin position="580"/>
        <end position="599"/>
    </location>
</feature>
<dbReference type="Gene3D" id="3.30.559.30">
    <property type="entry name" value="Nonribosomal peptide synthetase, condensation domain"/>
    <property type="match status" value="1"/>
</dbReference>
<organism evidence="6 7">
    <name type="scientific">Streptomyces triticirhizae</name>
    <dbReference type="NCBI Taxonomy" id="2483353"/>
    <lineage>
        <taxon>Bacteria</taxon>
        <taxon>Bacillati</taxon>
        <taxon>Actinomycetota</taxon>
        <taxon>Actinomycetes</taxon>
        <taxon>Kitasatosporales</taxon>
        <taxon>Streptomycetaceae</taxon>
        <taxon>Streptomyces</taxon>
    </lineage>
</organism>
<reference evidence="6 7" key="1">
    <citation type="submission" date="2018-10" db="EMBL/GenBank/DDBJ databases">
        <title>Isolation, diversity and antifungal activity of actinobacteria from wheat.</title>
        <authorList>
            <person name="Han C."/>
        </authorList>
    </citation>
    <scope>NUCLEOTIDE SEQUENCE [LARGE SCALE GENOMIC DNA]</scope>
    <source>
        <strain evidence="6 7">NEAU-YY642</strain>
    </source>
</reference>
<dbReference type="Pfam" id="PF00501">
    <property type="entry name" value="AMP-binding"/>
    <property type="match status" value="1"/>
</dbReference>
<dbReference type="InterPro" id="IPR020845">
    <property type="entry name" value="AMP-binding_CS"/>
</dbReference>
<evidence type="ECO:0000256" key="1">
    <source>
        <dbReference type="ARBA" id="ARBA00001957"/>
    </source>
</evidence>
<keyword evidence="2" id="KW-0596">Phosphopantetheine</keyword>
<feature type="domain" description="Carrier" evidence="5">
    <location>
        <begin position="961"/>
        <end position="1036"/>
    </location>
</feature>
<sequence>MSEDLAMTSPTETHPATRKEEALWLLETMVPGTSANHLSLAFRVEGPLRADALERALIRLTGRHRALRTVYRATDTELRRSVLPPGQFRLPVGDIPAATGDAIRDLEAFVAQPLPLDGTPPLRAGVLRGADGDTFCLVVHHLVFDTASATILRDELVTLYEAALAGRDLDAELTEPAAEFTEPEPSEAHLAYWHRQLAGFDRQSLELSYGRPDGPTPDLDGEQLTRDLSPEIRAAVRQAQKDLRAPEAVILLSAFALLLDGHGAGPDLVVGSPVNVRPPAAERAVGYHINVVPLRLRVDPTLTLAELVRATRDTFLDGLAHSGVPVDDLGDVAPSAATTWRNPLFRHVFNYVPTVGDPRFTLAGTPATLLAVENGCSKFDLEFFVMPSDEGIRLRAAYRTENFDATEVAALLERYEALLAGLLDHAATPVAEIPLLGPTDRAVIDAANATRAATDPATVPAAIHARALATPGATAVVDGDRAAGYRALWLAAQDVRDALRAAGLAPGEVVAVVAPRGVELVAAVLGTWLAGGVYMPIDPDHPAQRIAYQLADSAAPVVLAPPERAELAGEGRVLVPLRAPREDRDEPLDAPPTTADAPAYLMYTSGSTGRPKGTLVGHAALANLTAHFARELDATPDDAGLWLTTFSFDISGLELYVPLWAGGRVVVAPDAARLDGAVLRELLERHDVGIVEATPTTWRAVLDAAGPALAGRRVLCGGEPLPAPLAERLIATGCRLHHVYGPTETTIWSTSAVLTKVEGGRVPVGRPISNTVVLVRDEAGRELPLGVRGELCVAGDGVAFGYHDRPELTAERFPTHPVHGRFYRTGDVAFWRRDGALELLGRGDRQVKLRGNRIELGEIESVLSRHPEVKTAAVVLVDAGGPDAALVAFIEGVGGPELTDSVWEHARGELPRAVVPQEFVIADALPTTLNDKVDYPALLRLAEERRAAAAAPNATDPADPAGGDPLVAQLIGLWAELLERGDITPDTNFFAHGGHSLMGAILVQRLEPLTGVSLPLAELFADPTPRRLAARLRAAGAQDSAPGAGTE</sequence>
<dbReference type="InterPro" id="IPR045851">
    <property type="entry name" value="AMP-bd_C_sf"/>
</dbReference>
<dbReference type="Gene3D" id="2.30.38.10">
    <property type="entry name" value="Luciferase, Domain 3"/>
    <property type="match status" value="1"/>
</dbReference>
<proteinExistence type="predicted"/>